<sequence length="154" mass="17626">QNNTLRAIQPYFFLIRKNKHQIDPYIRPEFSNFLIIQALHSSPIKIDNFHSNKMKPFFFIFAMLIAAVCSAPEADPEADAYGHRANSHVRFHGYQPHPFGAYVRGAYPYSYGHGYGYGVHHLGKRDAEATADADPGYSYYSNYHSAHPSYVQRP</sequence>
<evidence type="ECO:0000313" key="1">
    <source>
        <dbReference type="EMBL" id="CDW44022.1"/>
    </source>
</evidence>
<protein>
    <submittedName>
        <fullName evidence="1">Uncharacterized protein</fullName>
    </submittedName>
</protein>
<feature type="non-terminal residue" evidence="1">
    <location>
        <position position="1"/>
    </location>
</feature>
<accession>A0A0K2V1I3</accession>
<proteinExistence type="predicted"/>
<dbReference type="EMBL" id="HACA01026661">
    <property type="protein sequence ID" value="CDW44022.1"/>
    <property type="molecule type" value="Transcribed_RNA"/>
</dbReference>
<dbReference type="AlphaFoldDB" id="A0A0K2V1I3"/>
<feature type="non-terminal residue" evidence="1">
    <location>
        <position position="154"/>
    </location>
</feature>
<name>A0A0K2V1I3_LEPSM</name>
<organism evidence="1">
    <name type="scientific">Lepeophtheirus salmonis</name>
    <name type="common">Salmon louse</name>
    <name type="synonym">Caligus salmonis</name>
    <dbReference type="NCBI Taxonomy" id="72036"/>
    <lineage>
        <taxon>Eukaryota</taxon>
        <taxon>Metazoa</taxon>
        <taxon>Ecdysozoa</taxon>
        <taxon>Arthropoda</taxon>
        <taxon>Crustacea</taxon>
        <taxon>Multicrustacea</taxon>
        <taxon>Hexanauplia</taxon>
        <taxon>Copepoda</taxon>
        <taxon>Siphonostomatoida</taxon>
        <taxon>Caligidae</taxon>
        <taxon>Lepeophtheirus</taxon>
    </lineage>
</organism>
<reference evidence="1" key="1">
    <citation type="submission" date="2014-05" db="EMBL/GenBank/DDBJ databases">
        <authorList>
            <person name="Chronopoulou M."/>
        </authorList>
    </citation>
    <scope>NUCLEOTIDE SEQUENCE</scope>
    <source>
        <tissue evidence="1">Whole organism</tissue>
    </source>
</reference>